<evidence type="ECO:0000313" key="3">
    <source>
        <dbReference type="Proteomes" id="UP000036867"/>
    </source>
</evidence>
<dbReference type="Gene3D" id="1.10.10.2840">
    <property type="entry name" value="PucR C-terminal helix-turn-helix domain"/>
    <property type="match status" value="1"/>
</dbReference>
<evidence type="ECO:0000313" key="2">
    <source>
        <dbReference type="EMBL" id="KOO51118.1"/>
    </source>
</evidence>
<gene>
    <name evidence="2" type="ORF">AMD00_01010</name>
</gene>
<dbReference type="GeneID" id="301134700"/>
<dbReference type="InterPro" id="IPR025736">
    <property type="entry name" value="PucR_C-HTH_dom"/>
</dbReference>
<dbReference type="PANTHER" id="PTHR33744:SF15">
    <property type="entry name" value="CARBOHYDRATE DIACID REGULATOR"/>
    <property type="match status" value="1"/>
</dbReference>
<dbReference type="OrthoDB" id="9792148at2"/>
<dbReference type="InterPro" id="IPR051448">
    <property type="entry name" value="CdaR-like_regulators"/>
</dbReference>
<dbReference type="Pfam" id="PF13556">
    <property type="entry name" value="HTH_30"/>
    <property type="match status" value="1"/>
</dbReference>
<protein>
    <recommendedName>
        <fullName evidence="1">PucR C-terminal helix-turn-helix domain-containing protein</fullName>
    </recommendedName>
</protein>
<accession>A0A0M0LK81</accession>
<organism evidence="2 3">
    <name type="scientific">Viridibacillus arvi</name>
    <dbReference type="NCBI Taxonomy" id="263475"/>
    <lineage>
        <taxon>Bacteria</taxon>
        <taxon>Bacillati</taxon>
        <taxon>Bacillota</taxon>
        <taxon>Bacilli</taxon>
        <taxon>Bacillales</taxon>
        <taxon>Caryophanaceae</taxon>
        <taxon>Viridibacillus</taxon>
    </lineage>
</organism>
<dbReference type="STRING" id="263475.AMD00_01010"/>
<name>A0A0M0LK81_9BACL</name>
<dbReference type="EMBL" id="LILB01000001">
    <property type="protein sequence ID" value="KOO51118.1"/>
    <property type="molecule type" value="Genomic_DNA"/>
</dbReference>
<feature type="domain" description="PucR C-terminal helix-turn-helix" evidence="1">
    <location>
        <begin position="236"/>
        <end position="291"/>
    </location>
</feature>
<dbReference type="AlphaFoldDB" id="A0A0M0LK81"/>
<dbReference type="PANTHER" id="PTHR33744">
    <property type="entry name" value="CARBOHYDRATE DIACID REGULATOR"/>
    <property type="match status" value="1"/>
</dbReference>
<dbReference type="InterPro" id="IPR042070">
    <property type="entry name" value="PucR_C-HTH_sf"/>
</dbReference>
<dbReference type="Proteomes" id="UP000036867">
    <property type="component" value="Unassembled WGS sequence"/>
</dbReference>
<dbReference type="InterPro" id="IPR009057">
    <property type="entry name" value="Homeodomain-like_sf"/>
</dbReference>
<sequence length="304" mass="35314">MSTNLAALFPSINLLTECPVNIKENVHIFHNEFNNTWMTVERKELTARDYALLTSLFKEIQPTLFSNDSISEKWIQFLLKSGPSPLKEDCDIRIIQLHLKTDDILKSDLNQAVQAYFNDAMQLIFISTHEAVLIEQKASYIHTFDDFSSFIVALESDFFLKVKIYIGKFHSTATLFSSHFIKEKEWFNKGLERNHAEQIYTMEKTFPINLIEQMSDEMKQVIRKEVLEPIEFDMELLQTVQLFFENGFNASVTAKKLHVHRNTLQYRLTKFQDITGISVRYFDGALVSYCASLIASEDEDKAHN</sequence>
<keyword evidence="3" id="KW-1185">Reference proteome</keyword>
<evidence type="ECO:0000259" key="1">
    <source>
        <dbReference type="Pfam" id="PF13556"/>
    </source>
</evidence>
<dbReference type="SUPFAM" id="SSF46689">
    <property type="entry name" value="Homeodomain-like"/>
    <property type="match status" value="1"/>
</dbReference>
<dbReference type="RefSeq" id="WP_053415241.1">
    <property type="nucleotide sequence ID" value="NZ_LILB01000001.1"/>
</dbReference>
<comment type="caution">
    <text evidence="2">The sequence shown here is derived from an EMBL/GenBank/DDBJ whole genome shotgun (WGS) entry which is preliminary data.</text>
</comment>
<proteinExistence type="predicted"/>
<reference evidence="3" key="1">
    <citation type="submission" date="2015-08" db="EMBL/GenBank/DDBJ databases">
        <title>Fjat-10028 dsm 16317.</title>
        <authorList>
            <person name="Liu B."/>
            <person name="Wang J."/>
            <person name="Zhu Y."/>
            <person name="Liu G."/>
            <person name="Chen Q."/>
            <person name="Chen Z."/>
            <person name="Lan J."/>
            <person name="Che J."/>
            <person name="Ge C."/>
            <person name="Shi H."/>
            <person name="Pan Z."/>
            <person name="Liu X."/>
        </authorList>
    </citation>
    <scope>NUCLEOTIDE SEQUENCE [LARGE SCALE GENOMIC DNA]</scope>
    <source>
        <strain evidence="3">DSM 16317</strain>
    </source>
</reference>